<feature type="non-terminal residue" evidence="2">
    <location>
        <position position="69"/>
    </location>
</feature>
<dbReference type="EMBL" id="CAJVCH010503438">
    <property type="protein sequence ID" value="CAG7821206.1"/>
    <property type="molecule type" value="Genomic_DNA"/>
</dbReference>
<protein>
    <submittedName>
        <fullName evidence="2">Uncharacterized protein</fullName>
    </submittedName>
</protein>
<comment type="caution">
    <text evidence="2">The sequence shown here is derived from an EMBL/GenBank/DDBJ whole genome shotgun (WGS) entry which is preliminary data.</text>
</comment>
<organism evidence="2 3">
    <name type="scientific">Allacma fusca</name>
    <dbReference type="NCBI Taxonomy" id="39272"/>
    <lineage>
        <taxon>Eukaryota</taxon>
        <taxon>Metazoa</taxon>
        <taxon>Ecdysozoa</taxon>
        <taxon>Arthropoda</taxon>
        <taxon>Hexapoda</taxon>
        <taxon>Collembola</taxon>
        <taxon>Symphypleona</taxon>
        <taxon>Sminthuridae</taxon>
        <taxon>Allacma</taxon>
    </lineage>
</organism>
<proteinExistence type="predicted"/>
<evidence type="ECO:0000256" key="1">
    <source>
        <dbReference type="SAM" id="MobiDB-lite"/>
    </source>
</evidence>
<evidence type="ECO:0000313" key="3">
    <source>
        <dbReference type="Proteomes" id="UP000708208"/>
    </source>
</evidence>
<reference evidence="2" key="1">
    <citation type="submission" date="2021-06" db="EMBL/GenBank/DDBJ databases">
        <authorList>
            <person name="Hodson N. C."/>
            <person name="Mongue J. A."/>
            <person name="Jaron S. K."/>
        </authorList>
    </citation>
    <scope>NUCLEOTIDE SEQUENCE</scope>
</reference>
<evidence type="ECO:0000313" key="2">
    <source>
        <dbReference type="EMBL" id="CAG7821206.1"/>
    </source>
</evidence>
<feature type="compositionally biased region" description="Gly residues" evidence="1">
    <location>
        <begin position="56"/>
        <end position="69"/>
    </location>
</feature>
<dbReference type="AlphaFoldDB" id="A0A8J2KNK8"/>
<name>A0A8J2KNK8_9HEXA</name>
<gene>
    <name evidence="2" type="ORF">AFUS01_LOCUS31556</name>
</gene>
<feature type="compositionally biased region" description="Basic and acidic residues" evidence="1">
    <location>
        <begin position="8"/>
        <end position="18"/>
    </location>
</feature>
<dbReference type="Proteomes" id="UP000708208">
    <property type="component" value="Unassembled WGS sequence"/>
</dbReference>
<sequence>MLKTIPPTEDKESVEKENSSAPMGVKFTYGIPGREVQNKNRLDMPPRPTSNTPKGQRGGVSGRGFGRGR</sequence>
<feature type="region of interest" description="Disordered" evidence="1">
    <location>
        <begin position="1"/>
        <end position="69"/>
    </location>
</feature>
<keyword evidence="3" id="KW-1185">Reference proteome</keyword>
<accession>A0A8J2KNK8</accession>